<dbReference type="PANTHER" id="PTHR43407">
    <property type="entry name" value="GLUTAMINE SYNTHETASE"/>
    <property type="match status" value="1"/>
</dbReference>
<evidence type="ECO:0000313" key="6">
    <source>
        <dbReference type="EMBL" id="MVB06346.1"/>
    </source>
</evidence>
<protein>
    <submittedName>
        <fullName evidence="5">Glutamine synthetase</fullName>
    </submittedName>
</protein>
<dbReference type="InterPro" id="IPR008147">
    <property type="entry name" value="Gln_synt_N"/>
</dbReference>
<organism evidence="5 8">
    <name type="scientific">Labilibaculum euxinus</name>
    <dbReference type="NCBI Taxonomy" id="2686357"/>
    <lineage>
        <taxon>Bacteria</taxon>
        <taxon>Pseudomonadati</taxon>
        <taxon>Bacteroidota</taxon>
        <taxon>Bacteroidia</taxon>
        <taxon>Marinilabiliales</taxon>
        <taxon>Marinifilaceae</taxon>
        <taxon>Labilibaculum</taxon>
    </lineage>
</organism>
<dbReference type="Proteomes" id="UP000285951">
    <property type="component" value="Unassembled WGS sequence"/>
</dbReference>
<proteinExistence type="inferred from homology"/>
<dbReference type="GO" id="GO:0006542">
    <property type="term" value="P:glutamine biosynthetic process"/>
    <property type="evidence" value="ECO:0007669"/>
    <property type="project" value="InterPro"/>
</dbReference>
<comment type="caution">
    <text evidence="5">The sequence shown here is derived from an EMBL/GenBank/DDBJ whole genome shotgun (WGS) entry which is preliminary data.</text>
</comment>
<dbReference type="PANTHER" id="PTHR43407:SF1">
    <property type="entry name" value="LENGSIN"/>
    <property type="match status" value="1"/>
</dbReference>
<dbReference type="Gene3D" id="3.30.590.10">
    <property type="entry name" value="Glutamine synthetase/guanido kinase, catalytic domain"/>
    <property type="match status" value="1"/>
</dbReference>
<dbReference type="OrthoDB" id="9807095at2"/>
<evidence type="ECO:0000256" key="1">
    <source>
        <dbReference type="ARBA" id="ARBA00009897"/>
    </source>
</evidence>
<dbReference type="EMBL" id="QTZN02000007">
    <property type="protein sequence ID" value="MVB06346.1"/>
    <property type="molecule type" value="Genomic_DNA"/>
</dbReference>
<dbReference type="GO" id="GO:0005737">
    <property type="term" value="C:cytoplasm"/>
    <property type="evidence" value="ECO:0007669"/>
    <property type="project" value="TreeGrafter"/>
</dbReference>
<dbReference type="GO" id="GO:0004356">
    <property type="term" value="F:glutamine synthetase activity"/>
    <property type="evidence" value="ECO:0007669"/>
    <property type="project" value="InterPro"/>
</dbReference>
<dbReference type="RefSeq" id="WP_156194968.1">
    <property type="nucleotide sequence ID" value="NZ_QTZN02000007.1"/>
</dbReference>
<evidence type="ECO:0000313" key="8">
    <source>
        <dbReference type="Proteomes" id="UP000462449"/>
    </source>
</evidence>
<sequence length="501" mass="56160">MTRDEYLMDPNKLVQFLQKPSNEFTKEDLIRYIAENGIKMINFRYVAEDGKLKTLNFIITGKSHLDSILSSGERVDGSSLFSYIGAGSSDLYVIPRFKTAFVNPFSEVPCLDILCSFYTAEGKPMESAPEYILKKAHESFKKTTGLTFKAMGELEYYIKSSNHTLYADVDQKGYHSSRPFTKWEGLRREAMVLIAQCGGKIKYGHSEVGNFSAGDDGYEQHEIEFLPVEAEDAVDQLVIAKWIVRMLAARENVLVSWAPKITVGKAGSGLHIHMLVEKDGKNICIENGKLSDTAKKMIAGILKLSGALTAFGNTIPTSYLRLVPHQEAPTYVCWGDRNRSVLVRVPLGWVGAADMIKSVNPFEPADVRDFSSKQTFEFRVPDGSADIYSLVAGLIVAGQYGLEMEDGLQAADELYADVDIFAPQYKEKLDGLKQLPTCCWESADCLLEQREVFERNGIFTKGRIDAVVKKLKLYEDYGLNDRILGNEVRIMEIVNDYIHCM</sequence>
<accession>A0A7M4D3B2</accession>
<evidence type="ECO:0000256" key="2">
    <source>
        <dbReference type="PROSITE-ProRule" id="PRU01331"/>
    </source>
</evidence>
<dbReference type="Gene3D" id="3.10.20.70">
    <property type="entry name" value="Glutamine synthetase, N-terminal domain"/>
    <property type="match status" value="1"/>
</dbReference>
<evidence type="ECO:0000259" key="4">
    <source>
        <dbReference type="PROSITE" id="PS51987"/>
    </source>
</evidence>
<evidence type="ECO:0000313" key="5">
    <source>
        <dbReference type="EMBL" id="MUP37141.1"/>
    </source>
</evidence>
<reference evidence="6 7" key="1">
    <citation type="submission" date="2019-11" db="EMBL/GenBank/DDBJ databases">
        <title>Draft genome sequence of Labilibaculum sp. strain SYP isolated from Black Sea.</title>
        <authorList>
            <person name="Yadav S."/>
            <person name="Villanueva L."/>
        </authorList>
    </citation>
    <scope>NUCLEOTIDE SEQUENCE [LARGE SCALE GENOMIC DNA]</scope>
    <source>
        <strain evidence="6 7">44</strain>
    </source>
</reference>
<dbReference type="SUPFAM" id="SSF54368">
    <property type="entry name" value="Glutamine synthetase, N-terminal domain"/>
    <property type="match status" value="1"/>
</dbReference>
<dbReference type="Proteomes" id="UP000462449">
    <property type="component" value="Unassembled WGS sequence"/>
</dbReference>
<dbReference type="PROSITE" id="PS51987">
    <property type="entry name" value="GS_CATALYTIC"/>
    <property type="match status" value="1"/>
</dbReference>
<dbReference type="SMART" id="SM01230">
    <property type="entry name" value="Gln-synt_C"/>
    <property type="match status" value="1"/>
</dbReference>
<dbReference type="GO" id="GO:0016020">
    <property type="term" value="C:membrane"/>
    <property type="evidence" value="ECO:0007669"/>
    <property type="project" value="TreeGrafter"/>
</dbReference>
<dbReference type="AlphaFoldDB" id="A0A7M4D3B2"/>
<dbReference type="GO" id="GO:0019740">
    <property type="term" value="P:nitrogen utilization"/>
    <property type="evidence" value="ECO:0007669"/>
    <property type="project" value="TreeGrafter"/>
</dbReference>
<dbReference type="InterPro" id="IPR008146">
    <property type="entry name" value="Gln_synth_cat_dom"/>
</dbReference>
<reference evidence="5 8" key="2">
    <citation type="submission" date="2019-12" db="EMBL/GenBank/DDBJ databases">
        <title>Draft genome sequence of Labilibaculum sp. strain 44 isolated from deep waters of Black Sea.</title>
        <authorList>
            <person name="Yadav S."/>
            <person name="Villanueva L."/>
        </authorList>
    </citation>
    <scope>NUCLEOTIDE SEQUENCE [LARGE SCALE GENOMIC DNA]</scope>
    <source>
        <strain evidence="5 8">44</strain>
    </source>
</reference>
<keyword evidence="7" id="KW-1185">Reference proteome</keyword>
<evidence type="ECO:0000256" key="3">
    <source>
        <dbReference type="RuleBase" id="RU000384"/>
    </source>
</evidence>
<dbReference type="Pfam" id="PF00120">
    <property type="entry name" value="Gln-synt_C"/>
    <property type="match status" value="1"/>
</dbReference>
<name>A0A7M4D3B2_9BACT</name>
<comment type="similarity">
    <text evidence="1 2 3">Belongs to the glutamine synthetase family.</text>
</comment>
<dbReference type="EMBL" id="WOTW01000007">
    <property type="protein sequence ID" value="MUP37141.1"/>
    <property type="molecule type" value="Genomic_DNA"/>
</dbReference>
<dbReference type="InterPro" id="IPR014746">
    <property type="entry name" value="Gln_synth/guanido_kin_cat_dom"/>
</dbReference>
<evidence type="ECO:0000313" key="7">
    <source>
        <dbReference type="Proteomes" id="UP000285951"/>
    </source>
</evidence>
<dbReference type="InterPro" id="IPR036651">
    <property type="entry name" value="Gln_synt_N_sf"/>
</dbReference>
<feature type="domain" description="GS catalytic" evidence="4">
    <location>
        <begin position="129"/>
        <end position="501"/>
    </location>
</feature>
<gene>
    <name evidence="6" type="ORF">DWB62_004880</name>
    <name evidence="5" type="ORF">GNY23_04880</name>
</gene>
<dbReference type="SUPFAM" id="SSF55931">
    <property type="entry name" value="Glutamine synthetase/guanido kinase"/>
    <property type="match status" value="1"/>
</dbReference>
<dbReference type="Pfam" id="PF03951">
    <property type="entry name" value="Gln-synt_N"/>
    <property type="match status" value="1"/>
</dbReference>